<proteinExistence type="predicted"/>
<organism evidence="1 2">
    <name type="scientific">Pseudomonas protegens</name>
    <dbReference type="NCBI Taxonomy" id="380021"/>
    <lineage>
        <taxon>Bacteria</taxon>
        <taxon>Pseudomonadati</taxon>
        <taxon>Pseudomonadota</taxon>
        <taxon>Gammaproteobacteria</taxon>
        <taxon>Pseudomonadales</taxon>
        <taxon>Pseudomonadaceae</taxon>
        <taxon>Pseudomonas</taxon>
    </lineage>
</organism>
<protein>
    <submittedName>
        <fullName evidence="1">Uncharacterized protein</fullName>
    </submittedName>
</protein>
<dbReference type="RefSeq" id="WP_108544742.1">
    <property type="nucleotide sequence ID" value="NZ_PYJM01000002.1"/>
</dbReference>
<dbReference type="AlphaFoldDB" id="A0A2T6GP34"/>
<dbReference type="Proteomes" id="UP000244178">
    <property type="component" value="Unassembled WGS sequence"/>
</dbReference>
<name>A0A2T6GP34_9PSED</name>
<evidence type="ECO:0000313" key="1">
    <source>
        <dbReference type="EMBL" id="PUA45917.1"/>
    </source>
</evidence>
<reference evidence="1 2" key="1">
    <citation type="submission" date="2018-03" db="EMBL/GenBank/DDBJ databases">
        <title>Draft genome sequence of the plant growth promoting rhizobacterium Pseudomonas protegens strain BNJ-SS-45 isolated from wheat (Triticum aestivum) rhizosphere.</title>
        <authorList>
            <person name="Bajpai A."/>
            <person name="Shende K."/>
            <person name="Meena N."/>
            <person name="Upadhyayula S.R."/>
            <person name="Suravajhala P."/>
            <person name="Medicherla K.M."/>
            <person name="Johri B.N."/>
        </authorList>
    </citation>
    <scope>NUCLEOTIDE SEQUENCE [LARGE SCALE GENOMIC DNA]</scope>
    <source>
        <strain evidence="1 2">BNJ-SS-45</strain>
    </source>
</reference>
<sequence length="201" mass="23251">MTVLDADWQPEFGSIFTWFAIDKFGRVAVMVNNCFGDLPKELLRIAEAELLLHRMNEYMWEESKEFYDCPIVKGGGFDVDLYSACRHRRNLCKGSILDEFESDLAEMGNYSEANLPVNKGFFVYHAIEGSYEGEDYPVGYDGATRMGDYFRYLVPTVFASIEDFPEPLRRGIAVSDHLDFTVDRLLDNERINEYFPTMHQD</sequence>
<accession>A0A2T6GP34</accession>
<comment type="caution">
    <text evidence="1">The sequence shown here is derived from an EMBL/GenBank/DDBJ whole genome shotgun (WGS) entry which is preliminary data.</text>
</comment>
<dbReference type="EMBL" id="PYJM01000002">
    <property type="protein sequence ID" value="PUA45917.1"/>
    <property type="molecule type" value="Genomic_DNA"/>
</dbReference>
<gene>
    <name evidence="1" type="ORF">C5U62_10655</name>
</gene>
<evidence type="ECO:0000313" key="2">
    <source>
        <dbReference type="Proteomes" id="UP000244178"/>
    </source>
</evidence>